<name>A0A2T3BDT6_AMORE</name>
<dbReference type="SMART" id="SM00355">
    <property type="entry name" value="ZnF_C2H2"/>
    <property type="match status" value="2"/>
</dbReference>
<dbReference type="OrthoDB" id="2687452at2759"/>
<dbReference type="AlphaFoldDB" id="A0A2T3BDT6"/>
<organism evidence="3 4">
    <name type="scientific">Amorphotheca resinae ATCC 22711</name>
    <dbReference type="NCBI Taxonomy" id="857342"/>
    <lineage>
        <taxon>Eukaryota</taxon>
        <taxon>Fungi</taxon>
        <taxon>Dikarya</taxon>
        <taxon>Ascomycota</taxon>
        <taxon>Pezizomycotina</taxon>
        <taxon>Leotiomycetes</taxon>
        <taxon>Helotiales</taxon>
        <taxon>Amorphothecaceae</taxon>
        <taxon>Amorphotheca</taxon>
    </lineage>
</organism>
<sequence length="383" mass="43626">MDPQNTSNYLYQHGSNRRGFSGQNTSRWEDTATSRTAAFGGTGMMLSYSNQSSNSASSGHSAATNLSAPASIPFSTTMSSYDQQLPMFDYGQSYSPALSFASLPASMLNYGSLDQTTIACPQRYERERRETPSTLGWAPDYVPLSAYIFIVPKGEEPYWRLQPHHPVTDKTPERGQYPCQYPGCSNPRKLFKRQADLERHYTVHAPKEQREHYKCDYPRCERAKDPFTRKDHYRDHMRDFHMEDLGQAKGAKKLERQKWERAQEVWLAERRISPNWWRCAKCLSRVYVKEEGWECRKCNAACEAERKAARRRMRTDEATASSSGPSMVPFQPGCWSCNGIGRIDDGHNGFPACPKCSALTEPSSYYYPETWNSGTYSSAGYPS</sequence>
<accession>A0A2T3BDT6</accession>
<feature type="region of interest" description="Disordered" evidence="1">
    <location>
        <begin position="1"/>
        <end position="29"/>
    </location>
</feature>
<evidence type="ECO:0000259" key="2">
    <source>
        <dbReference type="SMART" id="SM00355"/>
    </source>
</evidence>
<evidence type="ECO:0000256" key="1">
    <source>
        <dbReference type="SAM" id="MobiDB-lite"/>
    </source>
</evidence>
<dbReference type="Gene3D" id="3.30.160.60">
    <property type="entry name" value="Classic Zinc Finger"/>
    <property type="match status" value="1"/>
</dbReference>
<gene>
    <name evidence="3" type="ORF">M430DRAFT_55007</name>
</gene>
<dbReference type="EMBL" id="KZ679006">
    <property type="protein sequence ID" value="PSS27498.1"/>
    <property type="molecule type" value="Genomic_DNA"/>
</dbReference>
<dbReference type="GeneID" id="36576592"/>
<feature type="compositionally biased region" description="Polar residues" evidence="1">
    <location>
        <begin position="1"/>
        <end position="14"/>
    </location>
</feature>
<dbReference type="RefSeq" id="XP_024725023.1">
    <property type="nucleotide sequence ID" value="XM_024868511.1"/>
</dbReference>
<reference evidence="3 4" key="1">
    <citation type="journal article" date="2018" name="New Phytol.">
        <title>Comparative genomics and transcriptomics depict ericoid mycorrhizal fungi as versatile saprotrophs and plant mutualists.</title>
        <authorList>
            <person name="Martino E."/>
            <person name="Morin E."/>
            <person name="Grelet G.A."/>
            <person name="Kuo A."/>
            <person name="Kohler A."/>
            <person name="Daghino S."/>
            <person name="Barry K.W."/>
            <person name="Cichocki N."/>
            <person name="Clum A."/>
            <person name="Dockter R.B."/>
            <person name="Hainaut M."/>
            <person name="Kuo R.C."/>
            <person name="LaButti K."/>
            <person name="Lindahl B.D."/>
            <person name="Lindquist E.A."/>
            <person name="Lipzen A."/>
            <person name="Khouja H.R."/>
            <person name="Magnuson J."/>
            <person name="Murat C."/>
            <person name="Ohm R.A."/>
            <person name="Singer S.W."/>
            <person name="Spatafora J.W."/>
            <person name="Wang M."/>
            <person name="Veneault-Fourrey C."/>
            <person name="Henrissat B."/>
            <person name="Grigoriev I.V."/>
            <person name="Martin F.M."/>
            <person name="Perotto S."/>
        </authorList>
    </citation>
    <scope>NUCLEOTIDE SEQUENCE [LARGE SCALE GENOMIC DNA]</scope>
    <source>
        <strain evidence="3 4">ATCC 22711</strain>
    </source>
</reference>
<feature type="domain" description="C2H2-type" evidence="2">
    <location>
        <begin position="213"/>
        <end position="241"/>
    </location>
</feature>
<proteinExistence type="predicted"/>
<dbReference type="InterPro" id="IPR013087">
    <property type="entry name" value="Znf_C2H2_type"/>
</dbReference>
<evidence type="ECO:0000313" key="4">
    <source>
        <dbReference type="Proteomes" id="UP000241818"/>
    </source>
</evidence>
<protein>
    <recommendedName>
        <fullName evidence="2">C2H2-type domain-containing protein</fullName>
    </recommendedName>
</protein>
<feature type="domain" description="C2H2-type" evidence="2">
    <location>
        <begin position="177"/>
        <end position="204"/>
    </location>
</feature>
<dbReference type="Proteomes" id="UP000241818">
    <property type="component" value="Unassembled WGS sequence"/>
</dbReference>
<evidence type="ECO:0000313" key="3">
    <source>
        <dbReference type="EMBL" id="PSS27498.1"/>
    </source>
</evidence>
<keyword evidence="4" id="KW-1185">Reference proteome</keyword>
<dbReference type="InParanoid" id="A0A2T3BDT6"/>